<gene>
    <name evidence="1" type="ORF">EVA_21912</name>
</gene>
<evidence type="ECO:0000313" key="1">
    <source>
        <dbReference type="EMBL" id="EJW89978.1"/>
    </source>
</evidence>
<dbReference type="EMBL" id="AMCI01009133">
    <property type="protein sequence ID" value="EJW89978.1"/>
    <property type="molecule type" value="Genomic_DNA"/>
</dbReference>
<protein>
    <submittedName>
        <fullName evidence="1">Uncharacterized protein</fullName>
    </submittedName>
</protein>
<dbReference type="AlphaFoldDB" id="J9F674"/>
<organism evidence="1">
    <name type="scientific">gut metagenome</name>
    <dbReference type="NCBI Taxonomy" id="749906"/>
    <lineage>
        <taxon>unclassified sequences</taxon>
        <taxon>metagenomes</taxon>
        <taxon>organismal metagenomes</taxon>
    </lineage>
</organism>
<reference evidence="1" key="1">
    <citation type="journal article" date="2012" name="PLoS ONE">
        <title>Gene sets for utilization of primary and secondary nutrition supplies in the distal gut of endangered iberian lynx.</title>
        <authorList>
            <person name="Alcaide M."/>
            <person name="Messina E."/>
            <person name="Richter M."/>
            <person name="Bargiela R."/>
            <person name="Peplies J."/>
            <person name="Huws S.A."/>
            <person name="Newbold C.J."/>
            <person name="Golyshin P.N."/>
            <person name="Simon M.A."/>
            <person name="Lopez G."/>
            <person name="Yakimov M.M."/>
            <person name="Ferrer M."/>
        </authorList>
    </citation>
    <scope>NUCLEOTIDE SEQUENCE</scope>
</reference>
<name>J9F674_9ZZZZ</name>
<comment type="caution">
    <text evidence="1">The sequence shown here is derived from an EMBL/GenBank/DDBJ whole genome shotgun (WGS) entry which is preliminary data.</text>
</comment>
<proteinExistence type="predicted"/>
<sequence length="149" mass="16957">MQIQLTVNRKEINEKVRQATGYTGAKMTADASAYERISTTRADTDILTRYFEEARAEATQSLISLLSSDSLTPETYTLSLNVSVAFNTAHLPTMQQSLQAYFVHAILSRWYSITNKEEAGQYADHAITLLQDVREKALYKQRPRRPTYT</sequence>
<accession>J9F674</accession>